<proteinExistence type="predicted"/>
<gene>
    <name evidence="3" type="ORF">GCM10023231_34550</name>
</gene>
<evidence type="ECO:0000313" key="4">
    <source>
        <dbReference type="Proteomes" id="UP001501411"/>
    </source>
</evidence>
<feature type="region of interest" description="Disordered" evidence="1">
    <location>
        <begin position="41"/>
        <end position="60"/>
    </location>
</feature>
<sequence>MKKIALLSTLLVSLSMLFIPSANAQWGNILKALKGDTTKAKSADTTTQTQRNNSNQTAPASSEISLGIKEALSNGLQQSIQSLAKTDGFLGNQAVKILLPPQVQKAESALKAIGLSSVSDQLVTRMNRAAESAVKEAGPVFVNALKELTVKDASNILLSGKEDAATNYFKTQTSEELTSKFKPIVIQNLEKLDVAKYWTDVASGYNKIPLVKDKMETDLNSYVTQKAIDGLFHQVAEQELKIRNNLGGSRTTSLLQKVFGYADEKKE</sequence>
<dbReference type="Pfam" id="PF13852">
    <property type="entry name" value="DUF4197"/>
    <property type="match status" value="1"/>
</dbReference>
<evidence type="ECO:0000256" key="2">
    <source>
        <dbReference type="SAM" id="SignalP"/>
    </source>
</evidence>
<name>A0ABP9BZ99_9SPHI</name>
<feature type="compositionally biased region" description="Low complexity" evidence="1">
    <location>
        <begin position="43"/>
        <end position="57"/>
    </location>
</feature>
<protein>
    <submittedName>
        <fullName evidence="3">DUF4197 domain-containing protein</fullName>
    </submittedName>
</protein>
<feature type="signal peptide" evidence="2">
    <location>
        <begin position="1"/>
        <end position="24"/>
    </location>
</feature>
<dbReference type="EMBL" id="BAABIQ010000043">
    <property type="protein sequence ID" value="GAA4802701.1"/>
    <property type="molecule type" value="Genomic_DNA"/>
</dbReference>
<dbReference type="RefSeq" id="WP_345233683.1">
    <property type="nucleotide sequence ID" value="NZ_BAABIQ010000043.1"/>
</dbReference>
<dbReference type="Proteomes" id="UP001501411">
    <property type="component" value="Unassembled WGS sequence"/>
</dbReference>
<accession>A0ABP9BZ99</accession>
<keyword evidence="4" id="KW-1185">Reference proteome</keyword>
<organism evidence="3 4">
    <name type="scientific">Olivibacter ginsenosidimutans</name>
    <dbReference type="NCBI Taxonomy" id="1176537"/>
    <lineage>
        <taxon>Bacteria</taxon>
        <taxon>Pseudomonadati</taxon>
        <taxon>Bacteroidota</taxon>
        <taxon>Sphingobacteriia</taxon>
        <taxon>Sphingobacteriales</taxon>
        <taxon>Sphingobacteriaceae</taxon>
        <taxon>Olivibacter</taxon>
    </lineage>
</organism>
<evidence type="ECO:0000256" key="1">
    <source>
        <dbReference type="SAM" id="MobiDB-lite"/>
    </source>
</evidence>
<reference evidence="4" key="1">
    <citation type="journal article" date="2019" name="Int. J. Syst. Evol. Microbiol.">
        <title>The Global Catalogue of Microorganisms (GCM) 10K type strain sequencing project: providing services to taxonomists for standard genome sequencing and annotation.</title>
        <authorList>
            <consortium name="The Broad Institute Genomics Platform"/>
            <consortium name="The Broad Institute Genome Sequencing Center for Infectious Disease"/>
            <person name="Wu L."/>
            <person name="Ma J."/>
        </authorList>
    </citation>
    <scope>NUCLEOTIDE SEQUENCE [LARGE SCALE GENOMIC DNA]</scope>
    <source>
        <strain evidence="4">JCM 18200</strain>
    </source>
</reference>
<evidence type="ECO:0000313" key="3">
    <source>
        <dbReference type="EMBL" id="GAA4802701.1"/>
    </source>
</evidence>
<feature type="chain" id="PRO_5045395814" evidence="2">
    <location>
        <begin position="25"/>
        <end position="267"/>
    </location>
</feature>
<keyword evidence="2" id="KW-0732">Signal</keyword>
<comment type="caution">
    <text evidence="3">The sequence shown here is derived from an EMBL/GenBank/DDBJ whole genome shotgun (WGS) entry which is preliminary data.</text>
</comment>
<dbReference type="InterPro" id="IPR025245">
    <property type="entry name" value="DUF4197"/>
</dbReference>